<dbReference type="RefSeq" id="WP_186488656.1">
    <property type="nucleotide sequence ID" value="NZ_JACOGI010000003.1"/>
</dbReference>
<protein>
    <recommendedName>
        <fullName evidence="3">Minor capsid protein</fullName>
    </recommendedName>
</protein>
<sequence>MSKIIVKTPRGCVVEQRSKGGKVSTRIEWDPQFGPEWTDRLNTAQARFDVECLRLCDKYVAMDTGATKNSAQIASNIGEGELIWNTPYAGSIYHSKRKPGGMHGALRGPQWGDRMKADNLQHLAAFLRKQVNND</sequence>
<accession>A0A8J6LWJ9</accession>
<organism evidence="1 2">
    <name type="scientific">Neobittarella massiliensis</name>
    <name type="common">ex Bilen et al. 2018</name>
    <dbReference type="NCBI Taxonomy" id="2041842"/>
    <lineage>
        <taxon>Bacteria</taxon>
        <taxon>Bacillati</taxon>
        <taxon>Bacillota</taxon>
        <taxon>Clostridia</taxon>
        <taxon>Eubacteriales</taxon>
        <taxon>Oscillospiraceae</taxon>
        <taxon>Neobittarella (ex Bilen et al. 2018)</taxon>
    </lineage>
</organism>
<dbReference type="EMBL" id="JACOGI010000003">
    <property type="protein sequence ID" value="MBC3517215.1"/>
    <property type="molecule type" value="Genomic_DNA"/>
</dbReference>
<name>A0A8J6LWJ9_9FIRM</name>
<evidence type="ECO:0008006" key="3">
    <source>
        <dbReference type="Google" id="ProtNLM"/>
    </source>
</evidence>
<keyword evidence="2" id="KW-1185">Reference proteome</keyword>
<proteinExistence type="predicted"/>
<evidence type="ECO:0000313" key="1">
    <source>
        <dbReference type="EMBL" id="MBC3517215.1"/>
    </source>
</evidence>
<reference evidence="1" key="1">
    <citation type="submission" date="2020-08" db="EMBL/GenBank/DDBJ databases">
        <authorList>
            <person name="Liu C."/>
            <person name="Sun Q."/>
        </authorList>
    </citation>
    <scope>NUCLEOTIDE SEQUENCE</scope>
    <source>
        <strain evidence="1">NSJ-65</strain>
    </source>
</reference>
<evidence type="ECO:0000313" key="2">
    <source>
        <dbReference type="Proteomes" id="UP000597668"/>
    </source>
</evidence>
<comment type="caution">
    <text evidence="1">The sequence shown here is derived from an EMBL/GenBank/DDBJ whole genome shotgun (WGS) entry which is preliminary data.</text>
</comment>
<dbReference type="Proteomes" id="UP000597668">
    <property type="component" value="Unassembled WGS sequence"/>
</dbReference>
<gene>
    <name evidence="1" type="ORF">H8K20_12525</name>
</gene>
<dbReference type="AlphaFoldDB" id="A0A8J6LWJ9"/>